<proteinExistence type="predicted"/>
<dbReference type="AlphaFoldDB" id="A0A926RV15"/>
<evidence type="ECO:0000313" key="2">
    <source>
        <dbReference type="EMBL" id="MBD1379188.1"/>
    </source>
</evidence>
<sequence>MGEKIIFEIELEKETVYEIEELIKYFKVRNLLTNMDFSKSHADFIKSGLYAHMERLKRFHSFTISKDTYKLKSVAKLQNKIKQYMVEEGLRATDLSELTEIDKGAISNILSNRNQPSMDYFLRIWIALGCPPIEELFYRDTD</sequence>
<dbReference type="RefSeq" id="WP_191155564.1">
    <property type="nucleotide sequence ID" value="NZ_JACXAI010000002.1"/>
</dbReference>
<dbReference type="Gene3D" id="1.10.260.40">
    <property type="entry name" value="lambda repressor-like DNA-binding domains"/>
    <property type="match status" value="1"/>
</dbReference>
<dbReference type="InterPro" id="IPR010982">
    <property type="entry name" value="Lambda_DNA-bd_dom_sf"/>
</dbReference>
<dbReference type="Pfam" id="PF01381">
    <property type="entry name" value="HTH_3"/>
    <property type="match status" value="1"/>
</dbReference>
<dbReference type="SUPFAM" id="SSF47413">
    <property type="entry name" value="lambda repressor-like DNA-binding domains"/>
    <property type="match status" value="1"/>
</dbReference>
<evidence type="ECO:0000313" key="3">
    <source>
        <dbReference type="Proteomes" id="UP000626844"/>
    </source>
</evidence>
<organism evidence="2 3">
    <name type="scientific">Metabacillus arenae</name>
    <dbReference type="NCBI Taxonomy" id="2771434"/>
    <lineage>
        <taxon>Bacteria</taxon>
        <taxon>Bacillati</taxon>
        <taxon>Bacillota</taxon>
        <taxon>Bacilli</taxon>
        <taxon>Bacillales</taxon>
        <taxon>Bacillaceae</taxon>
        <taxon>Metabacillus</taxon>
    </lineage>
</organism>
<feature type="domain" description="HTH cro/C1-type" evidence="1">
    <location>
        <begin position="81"/>
        <end position="136"/>
    </location>
</feature>
<dbReference type="PROSITE" id="PS50943">
    <property type="entry name" value="HTH_CROC1"/>
    <property type="match status" value="1"/>
</dbReference>
<accession>A0A926RV15</accession>
<dbReference type="GO" id="GO:0003677">
    <property type="term" value="F:DNA binding"/>
    <property type="evidence" value="ECO:0007669"/>
    <property type="project" value="InterPro"/>
</dbReference>
<dbReference type="SMART" id="SM00530">
    <property type="entry name" value="HTH_XRE"/>
    <property type="match status" value="1"/>
</dbReference>
<gene>
    <name evidence="2" type="ORF">IC621_02995</name>
</gene>
<keyword evidence="3" id="KW-1185">Reference proteome</keyword>
<name>A0A926RV15_9BACI</name>
<protein>
    <submittedName>
        <fullName evidence="2">Helix-turn-helix transcriptional regulator</fullName>
    </submittedName>
</protein>
<dbReference type="InterPro" id="IPR001387">
    <property type="entry name" value="Cro/C1-type_HTH"/>
</dbReference>
<dbReference type="CDD" id="cd00093">
    <property type="entry name" value="HTH_XRE"/>
    <property type="match status" value="1"/>
</dbReference>
<reference evidence="2" key="1">
    <citation type="submission" date="2020-09" db="EMBL/GenBank/DDBJ databases">
        <title>A novel bacterium of genus Bacillus, isolated from South China Sea.</title>
        <authorList>
            <person name="Huang H."/>
            <person name="Mo K."/>
            <person name="Hu Y."/>
        </authorList>
    </citation>
    <scope>NUCLEOTIDE SEQUENCE</scope>
    <source>
        <strain evidence="2">IB182487</strain>
    </source>
</reference>
<dbReference type="Proteomes" id="UP000626844">
    <property type="component" value="Unassembled WGS sequence"/>
</dbReference>
<comment type="caution">
    <text evidence="2">The sequence shown here is derived from an EMBL/GenBank/DDBJ whole genome shotgun (WGS) entry which is preliminary data.</text>
</comment>
<evidence type="ECO:0000259" key="1">
    <source>
        <dbReference type="PROSITE" id="PS50943"/>
    </source>
</evidence>
<dbReference type="EMBL" id="JACXAI010000002">
    <property type="protein sequence ID" value="MBD1379188.1"/>
    <property type="molecule type" value="Genomic_DNA"/>
</dbReference>